<dbReference type="Proteomes" id="UP001153620">
    <property type="component" value="Chromosome 3"/>
</dbReference>
<keyword evidence="2" id="KW-1185">Reference proteome</keyword>
<dbReference type="EMBL" id="OU895879">
    <property type="protein sequence ID" value="CAG9808486.1"/>
    <property type="molecule type" value="Genomic_DNA"/>
</dbReference>
<sequence length="149" mass="17327">MNSTFDQSTSFKFFIFNLFENREHPEKFPVSLREPSKIIMSCQSNLKSSQSCCFPICKPQCIKHTASCSCTCRIIPKKIITHQVCGPDVPYCGPALCTPAQYLYWSNRPIITYTSTDEVKYSWNLKRRTANIPDIMFEEMYDKNGCRYF</sequence>
<organism evidence="1 2">
    <name type="scientific">Chironomus riparius</name>
    <dbReference type="NCBI Taxonomy" id="315576"/>
    <lineage>
        <taxon>Eukaryota</taxon>
        <taxon>Metazoa</taxon>
        <taxon>Ecdysozoa</taxon>
        <taxon>Arthropoda</taxon>
        <taxon>Hexapoda</taxon>
        <taxon>Insecta</taxon>
        <taxon>Pterygota</taxon>
        <taxon>Neoptera</taxon>
        <taxon>Endopterygota</taxon>
        <taxon>Diptera</taxon>
        <taxon>Nematocera</taxon>
        <taxon>Chironomoidea</taxon>
        <taxon>Chironomidae</taxon>
        <taxon>Chironominae</taxon>
        <taxon>Chironomus</taxon>
    </lineage>
</organism>
<dbReference type="OrthoDB" id="10385360at2759"/>
<accession>A0A9N9S1V1</accession>
<name>A0A9N9S1V1_9DIPT</name>
<reference evidence="1" key="1">
    <citation type="submission" date="2022-01" db="EMBL/GenBank/DDBJ databases">
        <authorList>
            <person name="King R."/>
        </authorList>
    </citation>
    <scope>NUCLEOTIDE SEQUENCE</scope>
</reference>
<gene>
    <name evidence="1" type="ORF">CHIRRI_LOCUS11325</name>
</gene>
<proteinExistence type="predicted"/>
<reference evidence="1" key="2">
    <citation type="submission" date="2022-10" db="EMBL/GenBank/DDBJ databases">
        <authorList>
            <consortium name="ENA_rothamsted_submissions"/>
            <consortium name="culmorum"/>
            <person name="King R."/>
        </authorList>
    </citation>
    <scope>NUCLEOTIDE SEQUENCE</scope>
</reference>
<evidence type="ECO:0000313" key="1">
    <source>
        <dbReference type="EMBL" id="CAG9808486.1"/>
    </source>
</evidence>
<dbReference type="AlphaFoldDB" id="A0A9N9S1V1"/>
<protein>
    <submittedName>
        <fullName evidence="1">Uncharacterized protein</fullName>
    </submittedName>
</protein>
<evidence type="ECO:0000313" key="2">
    <source>
        <dbReference type="Proteomes" id="UP001153620"/>
    </source>
</evidence>